<comment type="caution">
    <text evidence="3">The sequence shown here is derived from an EMBL/GenBank/DDBJ whole genome shotgun (WGS) entry which is preliminary data.</text>
</comment>
<evidence type="ECO:0000256" key="1">
    <source>
        <dbReference type="SAM" id="SignalP"/>
    </source>
</evidence>
<sequence length="135" mass="14691">MKPMHKKARQAARSLFAAALLAALALPAQAVGWVKILQGTPAEQFDDEDMKLFFEHAQQAMNAEGEPQAHKWNNPATGSGGSFEVVARLKDKKSGAPCKKVRLSTYAKARAEKSSIVTACQAEDKRWRVVAVGNK</sequence>
<proteinExistence type="predicted"/>
<feature type="signal peptide" evidence="1">
    <location>
        <begin position="1"/>
        <end position="30"/>
    </location>
</feature>
<dbReference type="RefSeq" id="WP_290360625.1">
    <property type="nucleotide sequence ID" value="NZ_JAUHHC010000005.1"/>
</dbReference>
<feature type="chain" id="PRO_5046942147" evidence="1">
    <location>
        <begin position="31"/>
        <end position="135"/>
    </location>
</feature>
<feature type="domain" description="Surface antigen" evidence="2">
    <location>
        <begin position="57"/>
        <end position="133"/>
    </location>
</feature>
<dbReference type="EMBL" id="JAUHHC010000005">
    <property type="protein sequence ID" value="MDN3922319.1"/>
    <property type="molecule type" value="Genomic_DNA"/>
</dbReference>
<name>A0ABT8DYA1_9BURK</name>
<keyword evidence="1" id="KW-0732">Signal</keyword>
<protein>
    <submittedName>
        <fullName evidence="3">RT0821/Lpp0805 family surface protein</fullName>
    </submittedName>
</protein>
<dbReference type="Proteomes" id="UP001228044">
    <property type="component" value="Unassembled WGS sequence"/>
</dbReference>
<reference evidence="3 4" key="1">
    <citation type="submission" date="2023-06" db="EMBL/GenBank/DDBJ databases">
        <title>Pelomonas sp. PFR6 16S ribosomal RNA gene Genome sequencing and assembly.</title>
        <authorList>
            <person name="Woo H."/>
        </authorList>
    </citation>
    <scope>NUCLEOTIDE SEQUENCE [LARGE SCALE GENOMIC DNA]</scope>
    <source>
        <strain evidence="3 4">PFR6</strain>
    </source>
</reference>
<evidence type="ECO:0000259" key="2">
    <source>
        <dbReference type="Pfam" id="PF16998"/>
    </source>
</evidence>
<organism evidence="3 4">
    <name type="scientific">Roseateles violae</name>
    <dbReference type="NCBI Taxonomy" id="3058042"/>
    <lineage>
        <taxon>Bacteria</taxon>
        <taxon>Pseudomonadati</taxon>
        <taxon>Pseudomonadota</taxon>
        <taxon>Betaproteobacteria</taxon>
        <taxon>Burkholderiales</taxon>
        <taxon>Sphaerotilaceae</taxon>
        <taxon>Roseateles</taxon>
    </lineage>
</organism>
<evidence type="ECO:0000313" key="4">
    <source>
        <dbReference type="Proteomes" id="UP001228044"/>
    </source>
</evidence>
<keyword evidence="4" id="KW-1185">Reference proteome</keyword>
<dbReference type="Pfam" id="PF16998">
    <property type="entry name" value="17kDa_Anti_2"/>
    <property type="match status" value="1"/>
</dbReference>
<dbReference type="InterPro" id="IPR032635">
    <property type="entry name" value="Anti_2"/>
</dbReference>
<gene>
    <name evidence="3" type="ORF">QWJ38_18670</name>
</gene>
<evidence type="ECO:0000313" key="3">
    <source>
        <dbReference type="EMBL" id="MDN3922319.1"/>
    </source>
</evidence>
<accession>A0ABT8DYA1</accession>